<feature type="domain" description="Amidohydrolase-related" evidence="1">
    <location>
        <begin position="153"/>
        <end position="378"/>
    </location>
</feature>
<dbReference type="Pfam" id="PF04909">
    <property type="entry name" value="Amidohydro_2"/>
    <property type="match status" value="1"/>
</dbReference>
<dbReference type="RefSeq" id="WP_209243118.1">
    <property type="nucleotide sequence ID" value="NZ_JADKMA010000228.1"/>
</dbReference>
<name>A0ABS3XKQ0_9ACTN</name>
<dbReference type="EMBL" id="JADKMA010000228">
    <property type="protein sequence ID" value="MBO8195901.1"/>
    <property type="molecule type" value="Genomic_DNA"/>
</dbReference>
<organism evidence="2 3">
    <name type="scientific">Streptomyces oryzae</name>
    <dbReference type="NCBI Taxonomy" id="1434886"/>
    <lineage>
        <taxon>Bacteria</taxon>
        <taxon>Bacillati</taxon>
        <taxon>Actinomycetota</taxon>
        <taxon>Actinomycetes</taxon>
        <taxon>Kitasatosporales</taxon>
        <taxon>Streptomycetaceae</taxon>
        <taxon>Streptomyces</taxon>
    </lineage>
</organism>
<evidence type="ECO:0000313" key="2">
    <source>
        <dbReference type="EMBL" id="MBO8195901.1"/>
    </source>
</evidence>
<keyword evidence="3" id="KW-1185">Reference proteome</keyword>
<dbReference type="InterPro" id="IPR032466">
    <property type="entry name" value="Metal_Hydrolase"/>
</dbReference>
<sequence length="382" mass="42456">MSTDLLTAEIEQLPLVDHHVHGALRDEVDRAALEQLLTESDRPVPAWMTQFDSQLGFAIRRWCAPVLGLAPHADPGSYLARRRELGTDEVNRRLLRASGIGHYLLETGYKGDDILDVPGMATASGRRVDEVVRLETVLEDLVRAGVTADALPDRFRETLAARTATAVGLKSIIAYRYGFDFDPERPHDIEVAAAADTWLAACEDTGTIRVDDPVLLRFLLWCGVDRGLPIQLHAGYGDPDVELHRCDPLLLTRFIKNVEPYGTDLLLLHCYPFQRNAGYLAQVFPHVYFDVGLGINYTGVRSDAVIAESLELAPFAKILFSSDAWGPPELHHLGALLWRRGMVKALTAWTDSGEWDVADARKVVRMIGHDNACRVYGLETPE</sequence>
<gene>
    <name evidence="2" type="ORF">ITI46_30270</name>
</gene>
<dbReference type="PANTHER" id="PTHR43383">
    <property type="entry name" value="NODULIN 6"/>
    <property type="match status" value="1"/>
</dbReference>
<evidence type="ECO:0000313" key="3">
    <source>
        <dbReference type="Proteomes" id="UP001519064"/>
    </source>
</evidence>
<reference evidence="2 3" key="1">
    <citation type="submission" date="2020-11" db="EMBL/GenBank/DDBJ databases">
        <title>Streptomyces spirodelae sp. nov., isolated from duckweed.</title>
        <authorList>
            <person name="Saimee Y."/>
            <person name="Duangmal K."/>
        </authorList>
    </citation>
    <scope>NUCLEOTIDE SEQUENCE [LARGE SCALE GENOMIC DNA]</scope>
    <source>
        <strain evidence="2 3">S16-07</strain>
    </source>
</reference>
<comment type="caution">
    <text evidence="2">The sequence shown here is derived from an EMBL/GenBank/DDBJ whole genome shotgun (WGS) entry which is preliminary data.</text>
</comment>
<dbReference type="PANTHER" id="PTHR43383:SF2">
    <property type="entry name" value="AMIDOHYDROLASE 2 FAMILY PROTEIN"/>
    <property type="match status" value="1"/>
</dbReference>
<accession>A0ABS3XKQ0</accession>
<dbReference type="Proteomes" id="UP001519064">
    <property type="component" value="Unassembled WGS sequence"/>
</dbReference>
<protein>
    <submittedName>
        <fullName evidence="2">Amidohydrolase family protein</fullName>
    </submittedName>
</protein>
<proteinExistence type="predicted"/>
<dbReference type="Gene3D" id="3.20.20.140">
    <property type="entry name" value="Metal-dependent hydrolases"/>
    <property type="match status" value="1"/>
</dbReference>
<dbReference type="InterPro" id="IPR006680">
    <property type="entry name" value="Amidohydro-rel"/>
</dbReference>
<dbReference type="SUPFAM" id="SSF51556">
    <property type="entry name" value="Metallo-dependent hydrolases"/>
    <property type="match status" value="1"/>
</dbReference>
<evidence type="ECO:0000259" key="1">
    <source>
        <dbReference type="Pfam" id="PF04909"/>
    </source>
</evidence>